<dbReference type="InterPro" id="IPR020568">
    <property type="entry name" value="Ribosomal_Su5_D2-typ_SF"/>
</dbReference>
<dbReference type="EC" id="2.7.1.36" evidence="12"/>
<evidence type="ECO:0000256" key="9">
    <source>
        <dbReference type="ARBA" id="ARBA00029438"/>
    </source>
</evidence>
<keyword evidence="8" id="KW-0443">Lipid metabolism</keyword>
<keyword evidence="2" id="KW-0444">Lipid biosynthesis</keyword>
<feature type="domain" description="GHMP kinase N-terminal" evidence="10">
    <location>
        <begin position="78"/>
        <end position="152"/>
    </location>
</feature>
<dbReference type="Proteomes" id="UP001220377">
    <property type="component" value="Chromosome"/>
</dbReference>
<dbReference type="RefSeq" id="WP_274258336.1">
    <property type="nucleotide sequence ID" value="NZ_CP117884.1"/>
</dbReference>
<dbReference type="PANTHER" id="PTHR43290">
    <property type="entry name" value="MEVALONATE KINASE"/>
    <property type="match status" value="1"/>
</dbReference>
<evidence type="ECO:0000313" key="12">
    <source>
        <dbReference type="EMBL" id="WDF81510.1"/>
    </source>
</evidence>
<keyword evidence="6" id="KW-0067">ATP-binding</keyword>
<dbReference type="Gene3D" id="3.30.230.10">
    <property type="match status" value="1"/>
</dbReference>
<evidence type="ECO:0000259" key="11">
    <source>
        <dbReference type="Pfam" id="PF08544"/>
    </source>
</evidence>
<evidence type="ECO:0000256" key="1">
    <source>
        <dbReference type="ARBA" id="ARBA00022490"/>
    </source>
</evidence>
<dbReference type="InterPro" id="IPR013750">
    <property type="entry name" value="GHMP_kinase_C_dom"/>
</dbReference>
<evidence type="ECO:0000256" key="2">
    <source>
        <dbReference type="ARBA" id="ARBA00022516"/>
    </source>
</evidence>
<sequence length="310" mass="32722">MHEATGTSHAKAILIGEHAVVYSQPAIALPIKTIRMQVTIMPRTQDEQLVKSAFFNGDIRQATTTRFNGIATLIRQLLVRFDARQQGFNLNIISDLPPERGMGSSAATAIAVVRCLYAAFDEALDHDTLLRWANVSERIIHGNPSGIDAATCSADRPQWLIRGQQPRNIAQPKRGVIVIADSGVQGQTGAAVAAVAQLLAEHPDQEQHIEALGQLTRKTALALAEDDIVAIGENMNAAQAHLQSIGVSSVRLDELVAAATSAGALGAKLTGSGMGGCILALAPDKAAASQIDKALLQAGATQTWQYAFAG</sequence>
<dbReference type="Pfam" id="PF08544">
    <property type="entry name" value="GHMP_kinases_C"/>
    <property type="match status" value="1"/>
</dbReference>
<dbReference type="InterPro" id="IPR006205">
    <property type="entry name" value="Mev_gal_kin"/>
</dbReference>
<evidence type="ECO:0000256" key="8">
    <source>
        <dbReference type="ARBA" id="ARBA00023098"/>
    </source>
</evidence>
<evidence type="ECO:0000256" key="7">
    <source>
        <dbReference type="ARBA" id="ARBA00022842"/>
    </source>
</evidence>
<evidence type="ECO:0000313" key="13">
    <source>
        <dbReference type="Proteomes" id="UP001220377"/>
    </source>
</evidence>
<dbReference type="Pfam" id="PF00288">
    <property type="entry name" value="GHMP_kinases_N"/>
    <property type="match status" value="1"/>
</dbReference>
<dbReference type="InterPro" id="IPR014721">
    <property type="entry name" value="Ribsml_uS5_D2-typ_fold_subgr"/>
</dbReference>
<keyword evidence="1" id="KW-0963">Cytoplasm</keyword>
<keyword evidence="3 12" id="KW-0808">Transferase</keyword>
<evidence type="ECO:0000256" key="5">
    <source>
        <dbReference type="ARBA" id="ARBA00022777"/>
    </source>
</evidence>
<dbReference type="SUPFAM" id="SSF55060">
    <property type="entry name" value="GHMP Kinase, C-terminal domain"/>
    <property type="match status" value="1"/>
</dbReference>
<dbReference type="PANTHER" id="PTHR43290:SF2">
    <property type="entry name" value="MEVALONATE KINASE"/>
    <property type="match status" value="1"/>
</dbReference>
<keyword evidence="13" id="KW-1185">Reference proteome</keyword>
<feature type="domain" description="GHMP kinase C-terminal" evidence="11">
    <location>
        <begin position="222"/>
        <end position="296"/>
    </location>
</feature>
<keyword evidence="5 12" id="KW-0418">Kinase</keyword>
<protein>
    <submittedName>
        <fullName evidence="12">Mevalonate kinase</fullName>
        <ecNumber evidence="12">2.7.1.36</ecNumber>
    </submittedName>
</protein>
<evidence type="ECO:0000256" key="6">
    <source>
        <dbReference type="ARBA" id="ARBA00022840"/>
    </source>
</evidence>
<dbReference type="NCBIfam" id="TIGR00549">
    <property type="entry name" value="mevalon_kin"/>
    <property type="match status" value="1"/>
</dbReference>
<proteinExistence type="predicted"/>
<evidence type="ECO:0000256" key="4">
    <source>
        <dbReference type="ARBA" id="ARBA00022741"/>
    </source>
</evidence>
<evidence type="ECO:0000259" key="10">
    <source>
        <dbReference type="Pfam" id="PF00288"/>
    </source>
</evidence>
<name>A0ABY7WMU6_9LACO</name>
<dbReference type="GO" id="GO:0004496">
    <property type="term" value="F:mevalonate kinase activity"/>
    <property type="evidence" value="ECO:0007669"/>
    <property type="project" value="UniProtKB-EC"/>
</dbReference>
<dbReference type="EMBL" id="CP117884">
    <property type="protein sequence ID" value="WDF81510.1"/>
    <property type="molecule type" value="Genomic_DNA"/>
</dbReference>
<accession>A0ABY7WMU6</accession>
<organism evidence="12 13">
    <name type="scientific">Lacticaseibacillus pabuli</name>
    <dbReference type="NCBI Taxonomy" id="3025672"/>
    <lineage>
        <taxon>Bacteria</taxon>
        <taxon>Bacillati</taxon>
        <taxon>Bacillota</taxon>
        <taxon>Bacilli</taxon>
        <taxon>Lactobacillales</taxon>
        <taxon>Lactobacillaceae</taxon>
        <taxon>Lacticaseibacillus</taxon>
    </lineage>
</organism>
<reference evidence="12 13" key="1">
    <citation type="submission" date="2023-02" db="EMBL/GenBank/DDBJ databases">
        <title>Genome sequence of Lacticaseibacillus sp. KACC 23028.</title>
        <authorList>
            <person name="Kim S."/>
            <person name="Heo J."/>
            <person name="Kwon S.-W."/>
        </authorList>
    </citation>
    <scope>NUCLEOTIDE SEQUENCE [LARGE SCALE GENOMIC DNA]</scope>
    <source>
        <strain evidence="12 13">KACC 23028</strain>
    </source>
</reference>
<gene>
    <name evidence="12" type="primary">mvk</name>
    <name evidence="12" type="ORF">PQ472_06100</name>
</gene>
<dbReference type="InterPro" id="IPR006204">
    <property type="entry name" value="GHMP_kinase_N_dom"/>
</dbReference>
<evidence type="ECO:0000256" key="3">
    <source>
        <dbReference type="ARBA" id="ARBA00022679"/>
    </source>
</evidence>
<dbReference type="PRINTS" id="PR00959">
    <property type="entry name" value="MEVGALKINASE"/>
</dbReference>
<comment type="pathway">
    <text evidence="9">Isoprenoid biosynthesis; isopentenyl diphosphate biosynthesis via mevalonate pathway; isopentenyl diphosphate from (R)-mevalonate: step 1/3.</text>
</comment>
<dbReference type="Gene3D" id="3.30.70.890">
    <property type="entry name" value="GHMP kinase, C-terminal domain"/>
    <property type="match status" value="1"/>
</dbReference>
<keyword evidence="7" id="KW-0460">Magnesium</keyword>
<dbReference type="SUPFAM" id="SSF54211">
    <property type="entry name" value="Ribosomal protein S5 domain 2-like"/>
    <property type="match status" value="1"/>
</dbReference>
<dbReference type="InterPro" id="IPR036554">
    <property type="entry name" value="GHMP_kinase_C_sf"/>
</dbReference>
<keyword evidence="4" id="KW-0547">Nucleotide-binding</keyword>